<reference evidence="5 6" key="1">
    <citation type="journal article" date="2016" name="Genome Announc.">
        <title>First Complete Genome Sequence of a Subdivision 6 Acidobacterium Strain.</title>
        <authorList>
            <person name="Huang S."/>
            <person name="Vieira S."/>
            <person name="Bunk B."/>
            <person name="Riedel T."/>
            <person name="Sproer C."/>
            <person name="Overmann J."/>
        </authorList>
    </citation>
    <scope>NUCLEOTIDE SEQUENCE [LARGE SCALE GENOMIC DNA]</scope>
    <source>
        <strain evidence="6">DSM 100886 HEG_-6_39</strain>
    </source>
</reference>
<sequence length="350" mass="38059" precursor="true">MARRIGTVTAKTRATRAAGRILAWIMVTALLPCAPPANAQAEPPALTRRADGPWDASVPAAGTILRYTLDGTEPTRDSGAWLASVDVPPGYVLKVRAFTDDGTAAGDVALRETPLPDGTVRTPTSLVPVTQNRDWRVYDWKDRHAAAVALMRERRPEIVMLGDSITHFWGGDPVGGRRNGAAEWDRFFAGRRVVNLGYGWDRTENVLWRLTHGEFDDVSPAVVVVLIGTNNIGLNTADDIAAGVEAICSTIHARSPQTRILLLGLLPRGERPNPARDSVGEVNRRLATLDGRHGITYLDIGSVFVSADGTIAREVMYDFLHPTAKGYDLWAAAMTETLERLLPAQTMPAR</sequence>
<dbReference type="STRING" id="1855912.LuPra_05782"/>
<evidence type="ECO:0000259" key="4">
    <source>
        <dbReference type="Pfam" id="PF13472"/>
    </source>
</evidence>
<dbReference type="InterPro" id="IPR036514">
    <property type="entry name" value="SGNH_hydro_sf"/>
</dbReference>
<dbReference type="Proteomes" id="UP000076079">
    <property type="component" value="Chromosome"/>
</dbReference>
<name>A0A143PW50_LUTPR</name>
<dbReference type="KEGG" id="abac:LuPra_05782"/>
<evidence type="ECO:0000256" key="2">
    <source>
        <dbReference type="SAM" id="SignalP"/>
    </source>
</evidence>
<keyword evidence="6" id="KW-1185">Reference proteome</keyword>
<dbReference type="Pfam" id="PF13472">
    <property type="entry name" value="Lipase_GDSL_2"/>
    <property type="match status" value="1"/>
</dbReference>
<dbReference type="AlphaFoldDB" id="A0A143PW50"/>
<comment type="similarity">
    <text evidence="1">Belongs to the 'GDSL' lipolytic enzyme family. Platelet-activating factor acetylhydrolase IB beta/gamma subunits subfamily.</text>
</comment>
<organism evidence="5 6">
    <name type="scientific">Luteitalea pratensis</name>
    <dbReference type="NCBI Taxonomy" id="1855912"/>
    <lineage>
        <taxon>Bacteria</taxon>
        <taxon>Pseudomonadati</taxon>
        <taxon>Acidobacteriota</taxon>
        <taxon>Vicinamibacteria</taxon>
        <taxon>Vicinamibacterales</taxon>
        <taxon>Vicinamibacteraceae</taxon>
        <taxon>Luteitalea</taxon>
    </lineage>
</organism>
<dbReference type="Gene3D" id="3.40.50.1110">
    <property type="entry name" value="SGNH hydrolase"/>
    <property type="match status" value="1"/>
</dbReference>
<dbReference type="Pfam" id="PF13290">
    <property type="entry name" value="CHB_HEX_C_1"/>
    <property type="match status" value="1"/>
</dbReference>
<dbReference type="GO" id="GO:0016788">
    <property type="term" value="F:hydrolase activity, acting on ester bonds"/>
    <property type="evidence" value="ECO:0007669"/>
    <property type="project" value="UniProtKB-ARBA"/>
</dbReference>
<gene>
    <name evidence="5" type="ORF">LuPra_05782</name>
</gene>
<dbReference type="InterPro" id="IPR059177">
    <property type="entry name" value="GH29D-like_dom"/>
</dbReference>
<dbReference type="PANTHER" id="PTHR11852:SF0">
    <property type="entry name" value="PLATELET-ACTIVATING FACTOR ACETYLHYDROLASE IB SUBUNIT BETA HOMOLOG"/>
    <property type="match status" value="1"/>
</dbReference>
<feature type="domain" description="GH29D-like beta-sandwich" evidence="3">
    <location>
        <begin position="60"/>
        <end position="103"/>
    </location>
</feature>
<proteinExistence type="inferred from homology"/>
<feature type="chain" id="PRO_5007512112" evidence="2">
    <location>
        <begin position="40"/>
        <end position="350"/>
    </location>
</feature>
<feature type="domain" description="SGNH hydrolase-type esterase" evidence="4">
    <location>
        <begin position="161"/>
        <end position="329"/>
    </location>
</feature>
<dbReference type="InterPro" id="IPR013830">
    <property type="entry name" value="SGNH_hydro"/>
</dbReference>
<accession>A0A143PW50</accession>
<keyword evidence="5" id="KW-0378">Hydrolase</keyword>
<protein>
    <submittedName>
        <fullName evidence="5">GDSL-like Lipase/Acylhydrolase</fullName>
    </submittedName>
</protein>
<keyword evidence="2" id="KW-0732">Signal</keyword>
<evidence type="ECO:0000256" key="1">
    <source>
        <dbReference type="ARBA" id="ARBA00038184"/>
    </source>
</evidence>
<dbReference type="EMBL" id="CP015136">
    <property type="protein sequence ID" value="AMY12506.1"/>
    <property type="molecule type" value="Genomic_DNA"/>
</dbReference>
<evidence type="ECO:0000259" key="3">
    <source>
        <dbReference type="Pfam" id="PF13290"/>
    </source>
</evidence>
<feature type="signal peptide" evidence="2">
    <location>
        <begin position="1"/>
        <end position="39"/>
    </location>
</feature>
<reference evidence="6" key="2">
    <citation type="submission" date="2016-04" db="EMBL/GenBank/DDBJ databases">
        <title>First Complete Genome Sequence of a Subdivision 6 Acidobacterium.</title>
        <authorList>
            <person name="Huang S."/>
            <person name="Vieira S."/>
            <person name="Bunk B."/>
            <person name="Riedel T."/>
            <person name="Sproeer C."/>
            <person name="Overmann J."/>
        </authorList>
    </citation>
    <scope>NUCLEOTIDE SEQUENCE [LARGE SCALE GENOMIC DNA]</scope>
    <source>
        <strain evidence="6">DSM 100886 HEG_-6_39</strain>
    </source>
</reference>
<evidence type="ECO:0000313" key="6">
    <source>
        <dbReference type="Proteomes" id="UP000076079"/>
    </source>
</evidence>
<dbReference type="PANTHER" id="PTHR11852">
    <property type="entry name" value="PLATELET-ACTIVATING FACTOR ACETYLHYDROLASE"/>
    <property type="match status" value="1"/>
</dbReference>
<evidence type="ECO:0000313" key="5">
    <source>
        <dbReference type="EMBL" id="AMY12506.1"/>
    </source>
</evidence>
<dbReference type="SUPFAM" id="SSF52266">
    <property type="entry name" value="SGNH hydrolase"/>
    <property type="match status" value="1"/>
</dbReference>